<evidence type="ECO:0000256" key="5">
    <source>
        <dbReference type="ARBA" id="ARBA00023136"/>
    </source>
</evidence>
<dbReference type="InterPro" id="IPR001460">
    <property type="entry name" value="PCN-bd_Tpept"/>
</dbReference>
<dbReference type="Pfam" id="PF00905">
    <property type="entry name" value="Transpeptidase"/>
    <property type="match status" value="1"/>
</dbReference>
<evidence type="ECO:0000259" key="10">
    <source>
        <dbReference type="Pfam" id="PF03717"/>
    </source>
</evidence>
<feature type="domain" description="Penicillin-binding protein dimerisation" evidence="10">
    <location>
        <begin position="158"/>
        <end position="319"/>
    </location>
</feature>
<evidence type="ECO:0000256" key="2">
    <source>
        <dbReference type="ARBA" id="ARBA00004752"/>
    </source>
</evidence>
<feature type="signal peptide" evidence="8">
    <location>
        <begin position="1"/>
        <end position="23"/>
    </location>
</feature>
<dbReference type="InterPro" id="IPR032710">
    <property type="entry name" value="NTF2-like_dom_sf"/>
</dbReference>
<reference evidence="13" key="1">
    <citation type="journal article" date="2019" name="Int. J. Syst. Evol. Microbiol.">
        <title>The Global Catalogue of Microorganisms (GCM) 10K type strain sequencing project: providing services to taxonomists for standard genome sequencing and annotation.</title>
        <authorList>
            <consortium name="The Broad Institute Genomics Platform"/>
            <consortium name="The Broad Institute Genome Sequencing Center for Infectious Disease"/>
            <person name="Wu L."/>
            <person name="Ma J."/>
        </authorList>
    </citation>
    <scope>NUCLEOTIDE SEQUENCE [LARGE SCALE GENOMIC DNA]</scope>
    <source>
        <strain evidence="13">CCUG 56608</strain>
    </source>
</reference>
<dbReference type="InterPro" id="IPR005311">
    <property type="entry name" value="PBP_dimer"/>
</dbReference>
<dbReference type="Pfam" id="PF03717">
    <property type="entry name" value="PBP_dimer"/>
    <property type="match status" value="1"/>
</dbReference>
<comment type="similarity">
    <text evidence="3">Belongs to the transpeptidase family.</text>
</comment>
<dbReference type="InterPro" id="IPR012338">
    <property type="entry name" value="Beta-lactam/transpept-like"/>
</dbReference>
<dbReference type="InterPro" id="IPR050515">
    <property type="entry name" value="Beta-lactam/transpept"/>
</dbReference>
<evidence type="ECO:0000256" key="8">
    <source>
        <dbReference type="SAM" id="SignalP"/>
    </source>
</evidence>
<keyword evidence="13" id="KW-1185">Reference proteome</keyword>
<dbReference type="PROSITE" id="PS51257">
    <property type="entry name" value="PROKAR_LIPOPROTEIN"/>
    <property type="match status" value="1"/>
</dbReference>
<dbReference type="SUPFAM" id="SSF56601">
    <property type="entry name" value="beta-lactamase/transpeptidase-like"/>
    <property type="match status" value="1"/>
</dbReference>
<evidence type="ECO:0000256" key="7">
    <source>
        <dbReference type="SAM" id="MobiDB-lite"/>
    </source>
</evidence>
<feature type="domain" description="Penicillin-binding protein transpeptidase" evidence="9">
    <location>
        <begin position="358"/>
        <end position="656"/>
    </location>
</feature>
<comment type="subcellular location">
    <subcellularLocation>
        <location evidence="1">Membrane</location>
    </subcellularLocation>
</comment>
<feature type="domain" description="NTF2-like N-terminal transpeptidase" evidence="11">
    <location>
        <begin position="25"/>
        <end position="149"/>
    </location>
</feature>
<dbReference type="EC" id="3.4.16.4" evidence="4"/>
<evidence type="ECO:0000256" key="3">
    <source>
        <dbReference type="ARBA" id="ARBA00007171"/>
    </source>
</evidence>
<keyword evidence="8" id="KW-0732">Signal</keyword>
<sequence length="665" mass="73233">MWKKSLWLILFIALLAGCSEEQTDPTNTLNQYAEAVEEGDYDALYNLFSQEAQDTYAEEDSALRLEKLYDDISASDIEMHVQALEEREIANAYDDGTATIPFTVNMNTVAGEISFDYQAEMTLSEREDEADDWLINWDSGFIFPDLADGGEIQISTNQPVRGEILDKNQIPLAINDTVYEFGVIPSELGDDEATLEELGRLLGMSVDSIQSSLEAEWVEDDLFVPLKTILPDDSDTVDELNAIDGVSYRETEGRIYPEGEITAQLVGYLRSVNAEDLEELDTTEYDASDNIGARGLESLFEEELRGKKGASIEVTKEGEENVVLAEKEAEDGENVEVTIDANIQDKVFQGFDEDPGNAAVIDPQSGETLALVSSPSFDPNDILYGTSSNFWSDMEEDELQPMQNRFSSTFAPGSVIKPITGAIGLENGTIDYDEEGIEIDGLEWDDYNVTRVSTSDDPVDLDDALIRSDNIYFAMKAVEMGGDAFAEGLQAFGVGEELPYTYPVTDSTISNAGDLDDDFLLAHTSYGQGEIQMSALHLATAYSTFINSGDMVQPTLLTEEETDQTWKEDLVTEEQAEQIKDSLRKVVTEGTGEAAEEADFPISGKTGTAELKLTDEDSGDENSWFVGYPTDDQDLMIAIMVEGTNDSDRSSGVEKATDILMDIKE</sequence>
<dbReference type="Gene3D" id="3.40.710.10">
    <property type="entry name" value="DD-peptidase/beta-lactamase superfamily"/>
    <property type="match status" value="1"/>
</dbReference>
<protein>
    <recommendedName>
        <fullName evidence="4">serine-type D-Ala-D-Ala carboxypeptidase</fullName>
        <ecNumber evidence="4">3.4.16.4</ecNumber>
    </recommendedName>
</protein>
<dbReference type="PANTHER" id="PTHR30627:SF25">
    <property type="entry name" value="PENICILLIN-BINDING PROTEIN 3"/>
    <property type="match status" value="1"/>
</dbReference>
<feature type="chain" id="PRO_5047030087" description="serine-type D-Ala-D-Ala carboxypeptidase" evidence="8">
    <location>
        <begin position="24"/>
        <end position="665"/>
    </location>
</feature>
<evidence type="ECO:0000313" key="12">
    <source>
        <dbReference type="EMBL" id="MFD1067709.1"/>
    </source>
</evidence>
<dbReference type="PANTHER" id="PTHR30627">
    <property type="entry name" value="PEPTIDOGLYCAN D,D-TRANSPEPTIDASE"/>
    <property type="match status" value="1"/>
</dbReference>
<comment type="caution">
    <text evidence="12">The sequence shown here is derived from an EMBL/GenBank/DDBJ whole genome shotgun (WGS) entry which is preliminary data.</text>
</comment>
<name>A0ABW3NKW1_9BACI</name>
<dbReference type="InterPro" id="IPR007887">
    <property type="entry name" value="MecA_N"/>
</dbReference>
<dbReference type="SUPFAM" id="SSF54427">
    <property type="entry name" value="NTF2-like"/>
    <property type="match status" value="1"/>
</dbReference>
<dbReference type="EMBL" id="JBHTKK010000026">
    <property type="protein sequence ID" value="MFD1067709.1"/>
    <property type="molecule type" value="Genomic_DNA"/>
</dbReference>
<dbReference type="Gene3D" id="3.10.450.100">
    <property type="entry name" value="NTF2-like, domain 1"/>
    <property type="match status" value="1"/>
</dbReference>
<gene>
    <name evidence="12" type="ORF">ACFQ19_17000</name>
</gene>
<dbReference type="Gene3D" id="3.90.1310.10">
    <property type="entry name" value="Penicillin-binding protein 2a (Domain 2)"/>
    <property type="match status" value="1"/>
</dbReference>
<organism evidence="12 13">
    <name type="scientific">Oceanobacillus locisalsi</name>
    <dbReference type="NCBI Taxonomy" id="546107"/>
    <lineage>
        <taxon>Bacteria</taxon>
        <taxon>Bacillati</taxon>
        <taxon>Bacillota</taxon>
        <taxon>Bacilli</taxon>
        <taxon>Bacillales</taxon>
        <taxon>Bacillaceae</taxon>
        <taxon>Oceanobacillus</taxon>
    </lineage>
</organism>
<accession>A0ABW3NKW1</accession>
<evidence type="ECO:0000256" key="4">
    <source>
        <dbReference type="ARBA" id="ARBA00012448"/>
    </source>
</evidence>
<comment type="pathway">
    <text evidence="2">Cell wall biogenesis; peptidoglycan biosynthesis.</text>
</comment>
<feature type="compositionally biased region" description="Basic and acidic residues" evidence="7">
    <location>
        <begin position="646"/>
        <end position="665"/>
    </location>
</feature>
<evidence type="ECO:0000313" key="13">
    <source>
        <dbReference type="Proteomes" id="UP001597041"/>
    </source>
</evidence>
<evidence type="ECO:0000259" key="11">
    <source>
        <dbReference type="Pfam" id="PF05223"/>
    </source>
</evidence>
<comment type="catalytic activity">
    <reaction evidence="6">
        <text>Preferential cleavage: (Ac)2-L-Lys-D-Ala-|-D-Ala. Also transpeptidation of peptidyl-alanyl moieties that are N-acyl substituents of D-alanine.</text>
        <dbReference type="EC" id="3.4.16.4"/>
    </reaction>
</comment>
<keyword evidence="5" id="KW-0472">Membrane</keyword>
<dbReference type="Gene3D" id="3.30.1390.30">
    <property type="entry name" value="Penicillin-binding protein 2a, domain 3"/>
    <property type="match status" value="1"/>
</dbReference>
<feature type="region of interest" description="Disordered" evidence="7">
    <location>
        <begin position="645"/>
        <end position="665"/>
    </location>
</feature>
<dbReference type="InterPro" id="IPR036138">
    <property type="entry name" value="PBP_dimer_sf"/>
</dbReference>
<evidence type="ECO:0000259" key="9">
    <source>
        <dbReference type="Pfam" id="PF00905"/>
    </source>
</evidence>
<evidence type="ECO:0000256" key="1">
    <source>
        <dbReference type="ARBA" id="ARBA00004370"/>
    </source>
</evidence>
<dbReference type="RefSeq" id="WP_379593856.1">
    <property type="nucleotide sequence ID" value="NZ_JBHTKK010000026.1"/>
</dbReference>
<evidence type="ECO:0000256" key="6">
    <source>
        <dbReference type="ARBA" id="ARBA00034000"/>
    </source>
</evidence>
<proteinExistence type="inferred from homology"/>
<dbReference type="SUPFAM" id="SSF56519">
    <property type="entry name" value="Penicillin binding protein dimerisation domain"/>
    <property type="match status" value="1"/>
</dbReference>
<dbReference type="Proteomes" id="UP001597041">
    <property type="component" value="Unassembled WGS sequence"/>
</dbReference>
<dbReference type="Pfam" id="PF05223">
    <property type="entry name" value="MecA_N"/>
    <property type="match status" value="1"/>
</dbReference>